<dbReference type="KEGG" id="simp:C6571_18170"/>
<dbReference type="Proteomes" id="UP000239326">
    <property type="component" value="Plasmid unnamed1"/>
</dbReference>
<dbReference type="EMBL" id="CP027670">
    <property type="protein sequence ID" value="AVO43372.1"/>
    <property type="molecule type" value="Genomic_DNA"/>
</dbReference>
<gene>
    <name evidence="1" type="ORF">C6571_18170</name>
</gene>
<geneLocation type="plasmid" evidence="1 2">
    <name>unnamed1</name>
</geneLocation>
<name>A0A2S0N5E7_9BURK</name>
<accession>A0A2S0N5E7</accession>
<keyword evidence="2" id="KW-1185">Reference proteome</keyword>
<keyword evidence="1" id="KW-0614">Plasmid</keyword>
<dbReference type="AlphaFoldDB" id="A0A2S0N5E7"/>
<proteinExistence type="predicted"/>
<reference evidence="1 2" key="1">
    <citation type="submission" date="2018-03" db="EMBL/GenBank/DDBJ databases">
        <title>Genome sequencing of Simplicispira sp.</title>
        <authorList>
            <person name="Kim S.-J."/>
            <person name="Heo J."/>
            <person name="Kwon S.-W."/>
        </authorList>
    </citation>
    <scope>NUCLEOTIDE SEQUENCE [LARGE SCALE GENOMIC DNA]</scope>
    <source>
        <strain evidence="1 2">SC1-8</strain>
        <plasmid evidence="1 2">unnamed1</plasmid>
    </source>
</reference>
<sequence>MQYTLSTFQVRLADIDNEPIWFTCQAEDKEHAQEQAENAYPGYVLVSVKRLPQIKAGSTVWWTDPDNGFSSGRYQVLKVLTENGTVEHEDDLIFLVNEAGSQVEALAHEISSPPSIEELAIQLLNSESDEGCEGGYTVVNQRLLLNLIYEIQHTALQAKTMADARAEISARNLHGNVAEAKPSRAVSLSETTLTFSLPDDFGAGWEYVNQRLHGASHAWAGSYDKSESANFAHEALMQVQGVDSSYLATGMTCNVSFVVNDIAEAVAIQSRLQAVVDAFESKPERSISVRGSNFYDSKVTEYDANDPDVEIVSDMPYLNYLAKYVPLAEALPALSGHDLAALRAEADEHQLAKQVDKDDSPSPGM</sequence>
<dbReference type="RefSeq" id="WP_106448341.1">
    <property type="nucleotide sequence ID" value="NZ_CP027670.1"/>
</dbReference>
<organism evidence="1 2">
    <name type="scientific">Simplicispira suum</name>
    <dbReference type="NCBI Taxonomy" id="2109915"/>
    <lineage>
        <taxon>Bacteria</taxon>
        <taxon>Pseudomonadati</taxon>
        <taxon>Pseudomonadota</taxon>
        <taxon>Betaproteobacteria</taxon>
        <taxon>Burkholderiales</taxon>
        <taxon>Comamonadaceae</taxon>
        <taxon>Simplicispira</taxon>
    </lineage>
</organism>
<evidence type="ECO:0000313" key="1">
    <source>
        <dbReference type="EMBL" id="AVO43372.1"/>
    </source>
</evidence>
<evidence type="ECO:0000313" key="2">
    <source>
        <dbReference type="Proteomes" id="UP000239326"/>
    </source>
</evidence>
<dbReference type="OrthoDB" id="9157403at2"/>
<protein>
    <submittedName>
        <fullName evidence="1">Uncharacterized protein</fullName>
    </submittedName>
</protein>